<organism evidence="1 2">
    <name type="scientific">Halothiobacillus diazotrophicus</name>
    <dbReference type="NCBI Taxonomy" id="1860122"/>
    <lineage>
        <taxon>Bacteria</taxon>
        <taxon>Pseudomonadati</taxon>
        <taxon>Pseudomonadota</taxon>
        <taxon>Gammaproteobacteria</taxon>
        <taxon>Chromatiales</taxon>
        <taxon>Halothiobacillaceae</taxon>
        <taxon>Halothiobacillus</taxon>
    </lineage>
</organism>
<protein>
    <submittedName>
        <fullName evidence="1">Uncharacterized protein</fullName>
    </submittedName>
</protein>
<dbReference type="Pfam" id="PF23840">
    <property type="entry name" value="Phage_tail_terminator"/>
    <property type="match status" value="1"/>
</dbReference>
<accession>A0A191ZDW7</accession>
<name>A0A191ZDW7_9GAMM</name>
<evidence type="ECO:0000313" key="2">
    <source>
        <dbReference type="Proteomes" id="UP000078596"/>
    </source>
</evidence>
<reference evidence="1 2" key="1">
    <citation type="submission" date="2016-06" db="EMBL/GenBank/DDBJ databases">
        <title>Insight into the functional genes involving in sulfur oxidation in Pearl River water.</title>
        <authorList>
            <person name="Luo J."/>
            <person name="Tan X."/>
            <person name="Lin W."/>
        </authorList>
    </citation>
    <scope>NUCLEOTIDE SEQUENCE [LARGE SCALE GENOMIC DNA]</scope>
    <source>
        <strain evidence="1 2">LS2</strain>
    </source>
</reference>
<dbReference type="Proteomes" id="UP000078596">
    <property type="component" value="Chromosome"/>
</dbReference>
<keyword evidence="2" id="KW-1185">Reference proteome</keyword>
<gene>
    <name evidence="1" type="ORF">A9404_00495</name>
</gene>
<dbReference type="RefSeq" id="WP_066097680.1">
    <property type="nucleotide sequence ID" value="NZ_CP016027.1"/>
</dbReference>
<dbReference type="OrthoDB" id="8812168at2"/>
<proteinExistence type="predicted"/>
<dbReference type="STRING" id="1860122.A9404_00495"/>
<sequence>MAFMGIEAELVARLEGIMPEEVKVLTAQDLANVKEQTQPAPAVHVIYLGYKPIETHPIVVLGETWMTVIVVRNARTLKTGEALRLNAAPLMDTAFDALNRWRPASGYKPLQIASAPLPTYQNGYGYFPLVWSTSFNHISACEEAS</sequence>
<dbReference type="InterPro" id="IPR056912">
    <property type="entry name" value="Phage_JBD30_tail_term-like"/>
</dbReference>
<dbReference type="KEGG" id="haz:A9404_00495"/>
<evidence type="ECO:0000313" key="1">
    <source>
        <dbReference type="EMBL" id="ANJ66059.1"/>
    </source>
</evidence>
<dbReference type="EMBL" id="CP016027">
    <property type="protein sequence ID" value="ANJ66059.1"/>
    <property type="molecule type" value="Genomic_DNA"/>
</dbReference>
<dbReference type="AlphaFoldDB" id="A0A191ZDW7"/>